<dbReference type="Gene3D" id="1.20.5.1930">
    <property type="match status" value="1"/>
</dbReference>
<feature type="domain" description="Histidine kinase/HSP90-like ATPase" evidence="10">
    <location>
        <begin position="296"/>
        <end position="383"/>
    </location>
</feature>
<dbReference type="PANTHER" id="PTHR24421:SF10">
    <property type="entry name" value="NITRATE_NITRITE SENSOR PROTEIN NARQ"/>
    <property type="match status" value="1"/>
</dbReference>
<name>A0A1K0GQC8_9ACTN</name>
<dbReference type="GO" id="GO:0005524">
    <property type="term" value="F:ATP binding"/>
    <property type="evidence" value="ECO:0007669"/>
    <property type="project" value="UniProtKB-KW"/>
</dbReference>
<evidence type="ECO:0000313" key="12">
    <source>
        <dbReference type="EMBL" id="OJF13372.1"/>
    </source>
</evidence>
<comment type="caution">
    <text evidence="12">The sequence shown here is derived from an EMBL/GenBank/DDBJ whole genome shotgun (WGS) entry which is preliminary data.</text>
</comment>
<sequence length="384" mass="41187">MGERHPLLLDAVLAAATAVVSLALARQHPPGEWRLMDGLGVALTCLASLTLVARRRAPMAVLLGYGALWCAYVTAGYWPVVNSAGALLTLYTVASLRPPRVTLAAALLTAAIWVYAGLVGHSDAFLTILGQSIVWTGVVSWFGSRARLLAERGRRLERLTMLLRRDREERARRAVVNERVRIARELHDVVAHHMSVVSVQAGLARYVLYSDPRTSHAALDTVLDSSGEALGEMRRLLTVLRVDPEESEGDDPHGSAVGLDHLDDLVNRVRRAGVPVDVVVVGAPRHLPSGLDLCAYRVIQEGLTNVLKHAGRASVTVTLRYEVDRFVAQVVDDGGKTTSIVPEAADGQGLVGMRERAGLYGGSVVAGPCPAGGFEVVLILPVPQ</sequence>
<evidence type="ECO:0000313" key="13">
    <source>
        <dbReference type="Proteomes" id="UP000182486"/>
    </source>
</evidence>
<keyword evidence="13" id="KW-1185">Reference proteome</keyword>
<evidence type="ECO:0000256" key="2">
    <source>
        <dbReference type="ARBA" id="ARBA00012438"/>
    </source>
</evidence>
<dbReference type="SUPFAM" id="SSF55874">
    <property type="entry name" value="ATPase domain of HSP90 chaperone/DNA topoisomerase II/histidine kinase"/>
    <property type="match status" value="1"/>
</dbReference>
<dbReference type="EC" id="2.7.13.3" evidence="2"/>
<dbReference type="InterPro" id="IPR003594">
    <property type="entry name" value="HATPase_dom"/>
</dbReference>
<feature type="domain" description="Signal transduction histidine kinase subgroup 3 dimerisation and phosphoacceptor" evidence="11">
    <location>
        <begin position="178"/>
        <end position="243"/>
    </location>
</feature>
<evidence type="ECO:0000256" key="4">
    <source>
        <dbReference type="ARBA" id="ARBA00022679"/>
    </source>
</evidence>
<organism evidence="12 13">
    <name type="scientific">Couchioplanes caeruleus subsp. caeruleus</name>
    <dbReference type="NCBI Taxonomy" id="56427"/>
    <lineage>
        <taxon>Bacteria</taxon>
        <taxon>Bacillati</taxon>
        <taxon>Actinomycetota</taxon>
        <taxon>Actinomycetes</taxon>
        <taxon>Micromonosporales</taxon>
        <taxon>Micromonosporaceae</taxon>
        <taxon>Couchioplanes</taxon>
    </lineage>
</organism>
<accession>A0A1K0GQC8</accession>
<dbReference type="CDD" id="cd16917">
    <property type="entry name" value="HATPase_UhpB-NarQ-NarX-like"/>
    <property type="match status" value="1"/>
</dbReference>
<keyword evidence="4" id="KW-0808">Transferase</keyword>
<keyword evidence="3" id="KW-0597">Phosphoprotein</keyword>
<dbReference type="Proteomes" id="UP000182486">
    <property type="component" value="Unassembled WGS sequence"/>
</dbReference>
<feature type="transmembrane region" description="Helical" evidence="9">
    <location>
        <begin position="60"/>
        <end position="80"/>
    </location>
</feature>
<dbReference type="GO" id="GO:0000155">
    <property type="term" value="F:phosphorelay sensor kinase activity"/>
    <property type="evidence" value="ECO:0007669"/>
    <property type="project" value="InterPro"/>
</dbReference>
<keyword evidence="7" id="KW-0067">ATP-binding</keyword>
<gene>
    <name evidence="12" type="ORF">BG844_15630</name>
</gene>
<proteinExistence type="predicted"/>
<keyword evidence="6" id="KW-0418">Kinase</keyword>
<keyword evidence="5" id="KW-0547">Nucleotide-binding</keyword>
<keyword evidence="9" id="KW-0472">Membrane</keyword>
<evidence type="ECO:0000256" key="1">
    <source>
        <dbReference type="ARBA" id="ARBA00000085"/>
    </source>
</evidence>
<feature type="transmembrane region" description="Helical" evidence="9">
    <location>
        <begin position="35"/>
        <end position="53"/>
    </location>
</feature>
<dbReference type="InterPro" id="IPR050482">
    <property type="entry name" value="Sensor_HK_TwoCompSys"/>
</dbReference>
<dbReference type="PANTHER" id="PTHR24421">
    <property type="entry name" value="NITRATE/NITRITE SENSOR PROTEIN NARX-RELATED"/>
    <property type="match status" value="1"/>
</dbReference>
<comment type="catalytic activity">
    <reaction evidence="1">
        <text>ATP + protein L-histidine = ADP + protein N-phospho-L-histidine.</text>
        <dbReference type="EC" id="2.7.13.3"/>
    </reaction>
</comment>
<evidence type="ECO:0000259" key="11">
    <source>
        <dbReference type="Pfam" id="PF07730"/>
    </source>
</evidence>
<reference evidence="12 13" key="1">
    <citation type="submission" date="2016-09" db="EMBL/GenBank/DDBJ databases">
        <title>Couchioplanes caeruleus draft genome sequence.</title>
        <authorList>
            <person name="Sheehan J."/>
            <person name="Caffrey P."/>
        </authorList>
    </citation>
    <scope>NUCLEOTIDE SEQUENCE [LARGE SCALE GENOMIC DNA]</scope>
    <source>
        <strain evidence="12 13">DSM 43634</strain>
    </source>
</reference>
<dbReference type="GO" id="GO:0016020">
    <property type="term" value="C:membrane"/>
    <property type="evidence" value="ECO:0007669"/>
    <property type="project" value="InterPro"/>
</dbReference>
<dbReference type="InterPro" id="IPR036890">
    <property type="entry name" value="HATPase_C_sf"/>
</dbReference>
<evidence type="ECO:0000259" key="10">
    <source>
        <dbReference type="Pfam" id="PF02518"/>
    </source>
</evidence>
<feature type="transmembrane region" description="Helical" evidence="9">
    <location>
        <begin position="125"/>
        <end position="143"/>
    </location>
</feature>
<evidence type="ECO:0000256" key="3">
    <source>
        <dbReference type="ARBA" id="ARBA00022553"/>
    </source>
</evidence>
<dbReference type="Gene3D" id="3.30.565.10">
    <property type="entry name" value="Histidine kinase-like ATPase, C-terminal domain"/>
    <property type="match status" value="1"/>
</dbReference>
<evidence type="ECO:0000256" key="7">
    <source>
        <dbReference type="ARBA" id="ARBA00022840"/>
    </source>
</evidence>
<dbReference type="EMBL" id="MEIA01000160">
    <property type="protein sequence ID" value="OJF13372.1"/>
    <property type="molecule type" value="Genomic_DNA"/>
</dbReference>
<dbReference type="InterPro" id="IPR011712">
    <property type="entry name" value="Sig_transdc_His_kin_sub3_dim/P"/>
</dbReference>
<feature type="transmembrane region" description="Helical" evidence="9">
    <location>
        <begin position="100"/>
        <end position="118"/>
    </location>
</feature>
<keyword evidence="9" id="KW-1133">Transmembrane helix</keyword>
<dbReference type="AlphaFoldDB" id="A0A1K0GQC8"/>
<keyword evidence="8" id="KW-0902">Two-component regulatory system</keyword>
<evidence type="ECO:0000256" key="6">
    <source>
        <dbReference type="ARBA" id="ARBA00022777"/>
    </source>
</evidence>
<dbReference type="GO" id="GO:0046983">
    <property type="term" value="F:protein dimerization activity"/>
    <property type="evidence" value="ECO:0007669"/>
    <property type="project" value="InterPro"/>
</dbReference>
<protein>
    <recommendedName>
        <fullName evidence="2">histidine kinase</fullName>
        <ecNumber evidence="2">2.7.13.3</ecNumber>
    </recommendedName>
</protein>
<dbReference type="Pfam" id="PF02518">
    <property type="entry name" value="HATPase_c"/>
    <property type="match status" value="1"/>
</dbReference>
<dbReference type="Pfam" id="PF07730">
    <property type="entry name" value="HisKA_3"/>
    <property type="match status" value="1"/>
</dbReference>
<keyword evidence="9" id="KW-0812">Transmembrane</keyword>
<evidence type="ECO:0000256" key="8">
    <source>
        <dbReference type="ARBA" id="ARBA00023012"/>
    </source>
</evidence>
<evidence type="ECO:0000256" key="9">
    <source>
        <dbReference type="SAM" id="Phobius"/>
    </source>
</evidence>
<evidence type="ECO:0000256" key="5">
    <source>
        <dbReference type="ARBA" id="ARBA00022741"/>
    </source>
</evidence>